<dbReference type="CDD" id="cd02696">
    <property type="entry name" value="MurNAc-LAA"/>
    <property type="match status" value="1"/>
</dbReference>
<evidence type="ECO:0000313" key="6">
    <source>
        <dbReference type="EMBL" id="QHI69643.1"/>
    </source>
</evidence>
<dbReference type="KEGG" id="taer:GT409_09290"/>
<feature type="chain" id="PRO_5026829163" description="N-acetylmuramoyl-L-alanine amidase" evidence="4">
    <location>
        <begin position="20"/>
        <end position="328"/>
    </location>
</feature>
<dbReference type="SMART" id="SM00646">
    <property type="entry name" value="Ami_3"/>
    <property type="match status" value="1"/>
</dbReference>
<keyword evidence="7" id="KW-1185">Reference proteome</keyword>
<dbReference type="GO" id="GO:0009253">
    <property type="term" value="P:peptidoglycan catabolic process"/>
    <property type="evidence" value="ECO:0007669"/>
    <property type="project" value="InterPro"/>
</dbReference>
<dbReference type="InterPro" id="IPR050695">
    <property type="entry name" value="N-acetylmuramoyl_amidase_3"/>
</dbReference>
<comment type="catalytic activity">
    <reaction evidence="1">
        <text>Hydrolyzes the link between N-acetylmuramoyl residues and L-amino acid residues in certain cell-wall glycopeptides.</text>
        <dbReference type="EC" id="3.5.1.28"/>
    </reaction>
</comment>
<dbReference type="EC" id="3.5.1.28" evidence="2"/>
<protein>
    <recommendedName>
        <fullName evidence="2">N-acetylmuramoyl-L-alanine amidase</fullName>
        <ecNumber evidence="2">3.5.1.28</ecNumber>
    </recommendedName>
</protein>
<feature type="domain" description="MurNAc-LAA" evidence="5">
    <location>
        <begin position="184"/>
        <end position="317"/>
    </location>
</feature>
<dbReference type="GO" id="GO:0030288">
    <property type="term" value="C:outer membrane-bounded periplasmic space"/>
    <property type="evidence" value="ECO:0007669"/>
    <property type="project" value="TreeGrafter"/>
</dbReference>
<evidence type="ECO:0000256" key="3">
    <source>
        <dbReference type="ARBA" id="ARBA00022801"/>
    </source>
</evidence>
<evidence type="ECO:0000256" key="1">
    <source>
        <dbReference type="ARBA" id="ARBA00001561"/>
    </source>
</evidence>
<dbReference type="Pfam" id="PF01520">
    <property type="entry name" value="Amidase_3"/>
    <property type="match status" value="1"/>
</dbReference>
<keyword evidence="4" id="KW-0732">Signal</keyword>
<dbReference type="SUPFAM" id="SSF53187">
    <property type="entry name" value="Zn-dependent exopeptidases"/>
    <property type="match status" value="1"/>
</dbReference>
<dbReference type="GO" id="GO:0008745">
    <property type="term" value="F:N-acetylmuramoyl-L-alanine amidase activity"/>
    <property type="evidence" value="ECO:0007669"/>
    <property type="project" value="UniProtKB-EC"/>
</dbReference>
<dbReference type="Gene3D" id="3.40.630.40">
    <property type="entry name" value="Zn-dependent exopeptidases"/>
    <property type="match status" value="1"/>
</dbReference>
<dbReference type="EMBL" id="CP047593">
    <property type="protein sequence ID" value="QHI69643.1"/>
    <property type="molecule type" value="Genomic_DNA"/>
</dbReference>
<gene>
    <name evidence="6" type="ORF">GT409_09290</name>
</gene>
<dbReference type="Proteomes" id="UP000464954">
    <property type="component" value="Chromosome"/>
</dbReference>
<dbReference type="PANTHER" id="PTHR30404">
    <property type="entry name" value="N-ACETYLMURAMOYL-L-ALANINE AMIDASE"/>
    <property type="match status" value="1"/>
</dbReference>
<reference evidence="6 7" key="1">
    <citation type="submission" date="2020-01" db="EMBL/GenBank/DDBJ databases">
        <title>Ponticoccus aerotolerans gen. nov., sp. nov., an anaerobic bacterium and proposal of Ponticoccusceae fam. nov., Ponticoccusles ord. nov. and Ponticoccuse classis nov. in the phylum Kiritimatiellaeota.</title>
        <authorList>
            <person name="Zhou L.Y."/>
            <person name="Du Z.J."/>
        </authorList>
    </citation>
    <scope>NUCLEOTIDE SEQUENCE [LARGE SCALE GENOMIC DNA]</scope>
    <source>
        <strain evidence="6 7">S-5007</strain>
    </source>
</reference>
<feature type="signal peptide" evidence="4">
    <location>
        <begin position="1"/>
        <end position="19"/>
    </location>
</feature>
<evidence type="ECO:0000313" key="7">
    <source>
        <dbReference type="Proteomes" id="UP000464954"/>
    </source>
</evidence>
<evidence type="ECO:0000256" key="2">
    <source>
        <dbReference type="ARBA" id="ARBA00011901"/>
    </source>
</evidence>
<name>A0A6P1M9A2_9BACT</name>
<keyword evidence="3" id="KW-0378">Hydrolase</keyword>
<dbReference type="RefSeq" id="WP_160628825.1">
    <property type="nucleotide sequence ID" value="NZ_CP047593.1"/>
</dbReference>
<dbReference type="InterPro" id="IPR002508">
    <property type="entry name" value="MurNAc-LAA_cat"/>
</dbReference>
<evidence type="ECO:0000259" key="5">
    <source>
        <dbReference type="SMART" id="SM00646"/>
    </source>
</evidence>
<dbReference type="PANTHER" id="PTHR30404:SF0">
    <property type="entry name" value="N-ACETYLMURAMOYL-L-ALANINE AMIDASE AMIC"/>
    <property type="match status" value="1"/>
</dbReference>
<proteinExistence type="predicted"/>
<evidence type="ECO:0000256" key="4">
    <source>
        <dbReference type="SAM" id="SignalP"/>
    </source>
</evidence>
<dbReference type="AlphaFoldDB" id="A0A6P1M9A2"/>
<accession>A0A6P1M9A2</accession>
<sequence>MKPKINTLLPILATLLLWAATGQSAVRTITSKGNTYVPLNNIVSYYGMQFSQPSKDRLRLRNKWHTMEFETNSRRCWVNGTLLWLNNPVQKIGWQWTLKEPDFSKTVEPAIRPYAFLKQAGNRIVVLDPGHGGSDKGATSPRKIYEKLLTKNIANRVRNLLQARGLTVYLTRETDKKVSLSERCKIASRYRADVFVSLHADSGTSSAEGAGTFVLSLPGEYSTHSYGQDSAPTTRYPGNKYDVANQALGTRIQQHLIKSTQQTDRGVKRARFQVLREAPCPATLVEMAFLTNPKEERFVLSQNGQDKLARGIADGIVAYFNDVKRAKQ</sequence>
<organism evidence="6 7">
    <name type="scientific">Tichowtungia aerotolerans</name>
    <dbReference type="NCBI Taxonomy" id="2697043"/>
    <lineage>
        <taxon>Bacteria</taxon>
        <taxon>Pseudomonadati</taxon>
        <taxon>Kiritimatiellota</taxon>
        <taxon>Tichowtungiia</taxon>
        <taxon>Tichowtungiales</taxon>
        <taxon>Tichowtungiaceae</taxon>
        <taxon>Tichowtungia</taxon>
    </lineage>
</organism>